<feature type="signal peptide" evidence="2">
    <location>
        <begin position="1"/>
        <end position="25"/>
    </location>
</feature>
<dbReference type="EMBL" id="JAUIQD010000006">
    <property type="protein sequence ID" value="KAK3347101.1"/>
    <property type="molecule type" value="Genomic_DNA"/>
</dbReference>
<proteinExistence type="predicted"/>
<evidence type="ECO:0008006" key="5">
    <source>
        <dbReference type="Google" id="ProtNLM"/>
    </source>
</evidence>
<evidence type="ECO:0000256" key="1">
    <source>
        <dbReference type="SAM" id="Phobius"/>
    </source>
</evidence>
<reference evidence="3" key="1">
    <citation type="journal article" date="2023" name="Mol. Phylogenet. Evol.">
        <title>Genome-scale phylogeny and comparative genomics of the fungal order Sordariales.</title>
        <authorList>
            <person name="Hensen N."/>
            <person name="Bonometti L."/>
            <person name="Westerberg I."/>
            <person name="Brannstrom I.O."/>
            <person name="Guillou S."/>
            <person name="Cros-Aarteil S."/>
            <person name="Calhoun S."/>
            <person name="Haridas S."/>
            <person name="Kuo A."/>
            <person name="Mondo S."/>
            <person name="Pangilinan J."/>
            <person name="Riley R."/>
            <person name="LaButti K."/>
            <person name="Andreopoulos B."/>
            <person name="Lipzen A."/>
            <person name="Chen C."/>
            <person name="Yan M."/>
            <person name="Daum C."/>
            <person name="Ng V."/>
            <person name="Clum A."/>
            <person name="Steindorff A."/>
            <person name="Ohm R.A."/>
            <person name="Martin F."/>
            <person name="Silar P."/>
            <person name="Natvig D.O."/>
            <person name="Lalanne C."/>
            <person name="Gautier V."/>
            <person name="Ament-Velasquez S.L."/>
            <person name="Kruys A."/>
            <person name="Hutchinson M.I."/>
            <person name="Powell A.J."/>
            <person name="Barry K."/>
            <person name="Miller A.N."/>
            <person name="Grigoriev I.V."/>
            <person name="Debuchy R."/>
            <person name="Gladieux P."/>
            <person name="Hiltunen Thoren M."/>
            <person name="Johannesson H."/>
        </authorList>
    </citation>
    <scope>NUCLEOTIDE SEQUENCE</scope>
    <source>
        <strain evidence="3">CBS 955.72</strain>
    </source>
</reference>
<accession>A0AAJ0MB95</accession>
<dbReference type="AlphaFoldDB" id="A0AAJ0MB95"/>
<keyword evidence="1" id="KW-0472">Membrane</keyword>
<keyword evidence="4" id="KW-1185">Reference proteome</keyword>
<name>A0AAJ0MB95_9PEZI</name>
<keyword evidence="1" id="KW-0812">Transmembrane</keyword>
<protein>
    <recommendedName>
        <fullName evidence="5">Extracellular membrane protein CFEM domain-containing protein</fullName>
    </recommendedName>
</protein>
<organism evidence="3 4">
    <name type="scientific">Lasiosphaeria hispida</name>
    <dbReference type="NCBI Taxonomy" id="260671"/>
    <lineage>
        <taxon>Eukaryota</taxon>
        <taxon>Fungi</taxon>
        <taxon>Dikarya</taxon>
        <taxon>Ascomycota</taxon>
        <taxon>Pezizomycotina</taxon>
        <taxon>Sordariomycetes</taxon>
        <taxon>Sordariomycetidae</taxon>
        <taxon>Sordariales</taxon>
        <taxon>Lasiosphaeriaceae</taxon>
        <taxon>Lasiosphaeria</taxon>
    </lineage>
</organism>
<dbReference type="Proteomes" id="UP001275084">
    <property type="component" value="Unassembled WGS sequence"/>
</dbReference>
<evidence type="ECO:0000256" key="2">
    <source>
        <dbReference type="SAM" id="SignalP"/>
    </source>
</evidence>
<evidence type="ECO:0000313" key="3">
    <source>
        <dbReference type="EMBL" id="KAK3347101.1"/>
    </source>
</evidence>
<keyword evidence="1" id="KW-1133">Transmembrane helix</keyword>
<keyword evidence="2" id="KW-0732">Signal</keyword>
<feature type="transmembrane region" description="Helical" evidence="1">
    <location>
        <begin position="264"/>
        <end position="287"/>
    </location>
</feature>
<sequence>MQAQNNSRFLSFGILLLLPPVLCNAQTDDVWELCPGVQHANCDAALRMKEEACGAGDVPGEDPCNCSQRFINSYVNCQAEFTLCTGDTVIKPSEWMDLFAFWEQRCAAVISSQSITIPKPTRTVSPEEKSKAPLASCDVEGAADRGVICTQAQLSASSCLSTTVDATNTLGAFPCLCDASLLQLMDQCGAAENFAKCGGTTTSGEVPWPTRLRSTCRSFGLNPDVPATSTGKSVAPPVTITPSATFANLGPTSVGTSGTTPRMAAWPSILLLEGCGLFLISLIFLVLHM</sequence>
<reference evidence="3" key="2">
    <citation type="submission" date="2023-06" db="EMBL/GenBank/DDBJ databases">
        <authorList>
            <consortium name="Lawrence Berkeley National Laboratory"/>
            <person name="Haridas S."/>
            <person name="Hensen N."/>
            <person name="Bonometti L."/>
            <person name="Westerberg I."/>
            <person name="Brannstrom I.O."/>
            <person name="Guillou S."/>
            <person name="Cros-Aarteil S."/>
            <person name="Calhoun S."/>
            <person name="Kuo A."/>
            <person name="Mondo S."/>
            <person name="Pangilinan J."/>
            <person name="Riley R."/>
            <person name="Labutti K."/>
            <person name="Andreopoulos B."/>
            <person name="Lipzen A."/>
            <person name="Chen C."/>
            <person name="Yanf M."/>
            <person name="Daum C."/>
            <person name="Ng V."/>
            <person name="Clum A."/>
            <person name="Steindorff A."/>
            <person name="Ohm R."/>
            <person name="Martin F."/>
            <person name="Silar P."/>
            <person name="Natvig D."/>
            <person name="Lalanne C."/>
            <person name="Gautier V."/>
            <person name="Ament-Velasquez S.L."/>
            <person name="Kruys A."/>
            <person name="Hutchinson M.I."/>
            <person name="Powell A.J."/>
            <person name="Barry K."/>
            <person name="Miller A.N."/>
            <person name="Grigoriev I.V."/>
            <person name="Debuchy R."/>
            <person name="Gladieux P."/>
            <person name="Thoren M.H."/>
            <person name="Johannesson H."/>
        </authorList>
    </citation>
    <scope>NUCLEOTIDE SEQUENCE</scope>
    <source>
        <strain evidence="3">CBS 955.72</strain>
    </source>
</reference>
<feature type="chain" id="PRO_5042599888" description="Extracellular membrane protein CFEM domain-containing protein" evidence="2">
    <location>
        <begin position="26"/>
        <end position="289"/>
    </location>
</feature>
<evidence type="ECO:0000313" key="4">
    <source>
        <dbReference type="Proteomes" id="UP001275084"/>
    </source>
</evidence>
<comment type="caution">
    <text evidence="3">The sequence shown here is derived from an EMBL/GenBank/DDBJ whole genome shotgun (WGS) entry which is preliminary data.</text>
</comment>
<gene>
    <name evidence="3" type="ORF">B0T25DRAFT_613970</name>
</gene>